<comment type="caution">
    <text evidence="1">The sequence shown here is derived from an EMBL/GenBank/DDBJ whole genome shotgun (WGS) entry which is preliminary data.</text>
</comment>
<evidence type="ECO:0000313" key="2">
    <source>
        <dbReference type="Proteomes" id="UP000011668"/>
    </source>
</evidence>
<accession>L8WXQ8</accession>
<name>L8WXQ8_THACA</name>
<keyword evidence="2" id="KW-1185">Reference proteome</keyword>
<dbReference type="OrthoDB" id="4161332at2759"/>
<organism evidence="1 2">
    <name type="scientific">Thanatephorus cucumeris (strain AG1-IA)</name>
    <name type="common">Rice sheath blight fungus</name>
    <name type="synonym">Rhizoctonia solani</name>
    <dbReference type="NCBI Taxonomy" id="983506"/>
    <lineage>
        <taxon>Eukaryota</taxon>
        <taxon>Fungi</taxon>
        <taxon>Dikarya</taxon>
        <taxon>Basidiomycota</taxon>
        <taxon>Agaricomycotina</taxon>
        <taxon>Agaricomycetes</taxon>
        <taxon>Cantharellales</taxon>
        <taxon>Ceratobasidiaceae</taxon>
        <taxon>Rhizoctonia</taxon>
        <taxon>Rhizoctonia solani AG-1</taxon>
    </lineage>
</organism>
<reference evidence="1 2" key="1">
    <citation type="journal article" date="2013" name="Nat. Commun.">
        <title>The evolution and pathogenic mechanisms of the rice sheath blight pathogen.</title>
        <authorList>
            <person name="Zheng A."/>
            <person name="Lin R."/>
            <person name="Xu L."/>
            <person name="Qin P."/>
            <person name="Tang C."/>
            <person name="Ai P."/>
            <person name="Zhang D."/>
            <person name="Liu Y."/>
            <person name="Sun Z."/>
            <person name="Feng H."/>
            <person name="Wang Y."/>
            <person name="Chen Y."/>
            <person name="Liang X."/>
            <person name="Fu R."/>
            <person name="Li Q."/>
            <person name="Zhang J."/>
            <person name="Yu X."/>
            <person name="Xie Z."/>
            <person name="Ding L."/>
            <person name="Guan P."/>
            <person name="Tang J."/>
            <person name="Liang Y."/>
            <person name="Wang S."/>
            <person name="Deng Q."/>
            <person name="Li S."/>
            <person name="Zhu J."/>
            <person name="Wang L."/>
            <person name="Liu H."/>
            <person name="Li P."/>
        </authorList>
    </citation>
    <scope>NUCLEOTIDE SEQUENCE [LARGE SCALE GENOMIC DNA]</scope>
    <source>
        <strain evidence="2">AG-1 IA</strain>
    </source>
</reference>
<dbReference type="HOGENOM" id="CLU_2639784_0_0_1"/>
<protein>
    <submittedName>
        <fullName evidence="1">Uncharacterized protein</fullName>
    </submittedName>
</protein>
<dbReference type="Proteomes" id="UP000011668">
    <property type="component" value="Unassembled WGS sequence"/>
</dbReference>
<evidence type="ECO:0000313" key="1">
    <source>
        <dbReference type="EMBL" id="ELU41612.1"/>
    </source>
</evidence>
<gene>
    <name evidence="1" type="ORF">AG1IA_04359</name>
</gene>
<proteinExistence type="predicted"/>
<dbReference type="CDD" id="cd12148">
    <property type="entry name" value="fungal_TF_MHR"/>
    <property type="match status" value="1"/>
</dbReference>
<sequence length="77" mass="9131">MEGEDHLVVTGFRHFTKLCEILTEITRTMYATGRRYDPKRPKLTSMPDNERKLHEWYRSMPPQCKLKFLTWGEPGSS</sequence>
<dbReference type="EMBL" id="AFRT01001027">
    <property type="protein sequence ID" value="ELU41612.1"/>
    <property type="molecule type" value="Genomic_DNA"/>
</dbReference>
<dbReference type="AlphaFoldDB" id="L8WXQ8"/>